<dbReference type="PROSITE" id="PS50110">
    <property type="entry name" value="RESPONSE_REGULATORY"/>
    <property type="match status" value="2"/>
</dbReference>
<dbReference type="NCBIfam" id="TIGR00254">
    <property type="entry name" value="GGDEF"/>
    <property type="match status" value="1"/>
</dbReference>
<feature type="domain" description="HPt" evidence="5">
    <location>
        <begin position="1"/>
        <end position="96"/>
    </location>
</feature>
<feature type="domain" description="GGDEF" evidence="4">
    <location>
        <begin position="274"/>
        <end position="407"/>
    </location>
</feature>
<feature type="domain" description="Response regulatory" evidence="3">
    <location>
        <begin position="419"/>
        <end position="542"/>
    </location>
</feature>
<evidence type="ECO:0000313" key="6">
    <source>
        <dbReference type="EMBL" id="KIL42013.1"/>
    </source>
</evidence>
<dbReference type="Gene3D" id="1.20.120.160">
    <property type="entry name" value="HPT domain"/>
    <property type="match status" value="1"/>
</dbReference>
<dbReference type="Pfam" id="PF00072">
    <property type="entry name" value="Response_reg"/>
    <property type="match status" value="2"/>
</dbReference>
<organism evidence="6 7">
    <name type="scientific">Gordoniibacillus kamchatkensis</name>
    <dbReference type="NCBI Taxonomy" id="1590651"/>
    <lineage>
        <taxon>Bacteria</taxon>
        <taxon>Bacillati</taxon>
        <taxon>Bacillota</taxon>
        <taxon>Bacilli</taxon>
        <taxon>Bacillales</taxon>
        <taxon>Paenibacillaceae</taxon>
        <taxon>Gordoniibacillus</taxon>
    </lineage>
</organism>
<feature type="modified residue" description="4-aspartylphosphate" evidence="2">
    <location>
        <position position="167"/>
    </location>
</feature>
<keyword evidence="7" id="KW-1185">Reference proteome</keyword>
<dbReference type="Gene3D" id="3.40.50.2300">
    <property type="match status" value="2"/>
</dbReference>
<keyword evidence="2" id="KW-0597">Phosphoprotein</keyword>
<dbReference type="InterPro" id="IPR001789">
    <property type="entry name" value="Sig_transdc_resp-reg_receiver"/>
</dbReference>
<dbReference type="InterPro" id="IPR036641">
    <property type="entry name" value="HPT_dom_sf"/>
</dbReference>
<feature type="modified residue" description="4-aspartylphosphate" evidence="2">
    <location>
        <position position="475"/>
    </location>
</feature>
<dbReference type="InterPro" id="IPR008207">
    <property type="entry name" value="Sig_transdc_His_kin_Hpt_dom"/>
</dbReference>
<dbReference type="CDD" id="cd01949">
    <property type="entry name" value="GGDEF"/>
    <property type="match status" value="1"/>
</dbReference>
<dbReference type="RefSeq" id="WP_041045833.1">
    <property type="nucleotide sequence ID" value="NZ_JXAK01000004.1"/>
</dbReference>
<dbReference type="InterPro" id="IPR000160">
    <property type="entry name" value="GGDEF_dom"/>
</dbReference>
<dbReference type="Gene3D" id="3.30.70.270">
    <property type="match status" value="1"/>
</dbReference>
<dbReference type="PROSITE" id="PS50894">
    <property type="entry name" value="HPT"/>
    <property type="match status" value="1"/>
</dbReference>
<evidence type="ECO:0000259" key="4">
    <source>
        <dbReference type="PROSITE" id="PS50887"/>
    </source>
</evidence>
<evidence type="ECO:0000259" key="5">
    <source>
        <dbReference type="PROSITE" id="PS50894"/>
    </source>
</evidence>
<proteinExistence type="predicted"/>
<evidence type="ECO:0008006" key="8">
    <source>
        <dbReference type="Google" id="ProtNLM"/>
    </source>
</evidence>
<feature type="modified residue" description="Phosphohistidine" evidence="1">
    <location>
        <position position="36"/>
    </location>
</feature>
<dbReference type="InterPro" id="IPR050469">
    <property type="entry name" value="Diguanylate_Cyclase"/>
</dbReference>
<name>A0ABR5ALW4_9BACL</name>
<evidence type="ECO:0000256" key="2">
    <source>
        <dbReference type="PROSITE-ProRule" id="PRU00169"/>
    </source>
</evidence>
<dbReference type="CDD" id="cd17574">
    <property type="entry name" value="REC_OmpR"/>
    <property type="match status" value="1"/>
</dbReference>
<dbReference type="SUPFAM" id="SSF47226">
    <property type="entry name" value="Histidine-containing phosphotransfer domain, HPT domain"/>
    <property type="match status" value="1"/>
</dbReference>
<dbReference type="SUPFAM" id="SSF55073">
    <property type="entry name" value="Nucleotide cyclase"/>
    <property type="match status" value="1"/>
</dbReference>
<dbReference type="PANTHER" id="PTHR45138:SF9">
    <property type="entry name" value="DIGUANYLATE CYCLASE DGCM-RELATED"/>
    <property type="match status" value="1"/>
</dbReference>
<dbReference type="InterPro" id="IPR043128">
    <property type="entry name" value="Rev_trsase/Diguanyl_cyclase"/>
</dbReference>
<dbReference type="InterPro" id="IPR029787">
    <property type="entry name" value="Nucleotide_cyclase"/>
</dbReference>
<accession>A0ABR5ALW4</accession>
<evidence type="ECO:0000259" key="3">
    <source>
        <dbReference type="PROSITE" id="PS50110"/>
    </source>
</evidence>
<reference evidence="6 7" key="1">
    <citation type="submission" date="2014-12" db="EMBL/GenBank/DDBJ databases">
        <title>Draft genome sequence of Paenibacillus kamchatkensis strain B-2647.</title>
        <authorList>
            <person name="Karlyshev A.V."/>
            <person name="Kudryashova E.B."/>
        </authorList>
    </citation>
    <scope>NUCLEOTIDE SEQUENCE [LARGE SCALE GENOMIC DNA]</scope>
    <source>
        <strain evidence="6 7">VKM B-2647</strain>
    </source>
</reference>
<dbReference type="Proteomes" id="UP000031967">
    <property type="component" value="Unassembled WGS sequence"/>
</dbReference>
<dbReference type="PROSITE" id="PS50887">
    <property type="entry name" value="GGDEF"/>
    <property type="match status" value="1"/>
</dbReference>
<dbReference type="EMBL" id="JXAK01000004">
    <property type="protein sequence ID" value="KIL42013.1"/>
    <property type="molecule type" value="Genomic_DNA"/>
</dbReference>
<comment type="caution">
    <text evidence="6">The sequence shown here is derived from an EMBL/GenBank/DDBJ whole genome shotgun (WGS) entry which is preliminary data.</text>
</comment>
<dbReference type="SUPFAM" id="SSF52172">
    <property type="entry name" value="CheY-like"/>
    <property type="match status" value="2"/>
</dbReference>
<dbReference type="PANTHER" id="PTHR45138">
    <property type="entry name" value="REGULATORY COMPONENTS OF SENSORY TRANSDUCTION SYSTEM"/>
    <property type="match status" value="1"/>
</dbReference>
<dbReference type="Pfam" id="PF01627">
    <property type="entry name" value="Hpt"/>
    <property type="match status" value="1"/>
</dbReference>
<sequence length="546" mass="62091">MNKYQSALFSSMKQQMSEWFDGLRAADSEDVERFLHSLKGTAGTIGLSRIADIASQLYDRCAHIQRDSAAFSQEELREFLYPLTRAAYDEQLLDADDGVPAMPSLHPASAYEPGEEPLLLVLDDDPTFLLYIREQLEGLGWVVMTTVDPAKAIEYFHDLKPDCFITDLNMPEQSGLEVLAALREKARRQFIPTVVMSGFADKTHRIESYRLGADDYIVKPFEWDEWIVRMERLIERKREVEKVAMLDKLTGAYTRGYLSDSFQSMESRLMRNGDPFSLALVDLDRFKQINDKYGHWMGDQVLERFGKTVRGFSRKEDCVIRYGGEEFVLLLPNARMPEAKTMAKRLLSVFSQQSFGDGEDVFRVTFSAGLVEVTEAGRPLEEWLHAADAALYAAKSGGRNRVMAAGGSAQAAPLKKQLHMTIIDDDAVMRTMLSESLREAFGGGYELEIETYRDGVSYFEQAPKTRQGPAFFLLDGIMPRMDGLEILQRLRQEKPAHPVYIIMLTNRKSDRDIVRALELGADDYLTKPFSMSVLEARIDRLVKRIR</sequence>
<dbReference type="Pfam" id="PF00990">
    <property type="entry name" value="GGDEF"/>
    <property type="match status" value="1"/>
</dbReference>
<dbReference type="CDD" id="cd00156">
    <property type="entry name" value="REC"/>
    <property type="match status" value="1"/>
</dbReference>
<evidence type="ECO:0000256" key="1">
    <source>
        <dbReference type="PROSITE-ProRule" id="PRU00110"/>
    </source>
</evidence>
<dbReference type="SMART" id="SM00267">
    <property type="entry name" value="GGDEF"/>
    <property type="match status" value="1"/>
</dbReference>
<evidence type="ECO:0000313" key="7">
    <source>
        <dbReference type="Proteomes" id="UP000031967"/>
    </source>
</evidence>
<dbReference type="SMART" id="SM00448">
    <property type="entry name" value="REC"/>
    <property type="match status" value="2"/>
</dbReference>
<feature type="domain" description="Response regulatory" evidence="3">
    <location>
        <begin position="118"/>
        <end position="234"/>
    </location>
</feature>
<dbReference type="InterPro" id="IPR011006">
    <property type="entry name" value="CheY-like_superfamily"/>
</dbReference>
<gene>
    <name evidence="6" type="ORF">SD70_03945</name>
</gene>
<protein>
    <recommendedName>
        <fullName evidence="8">Diguanylate cyclase</fullName>
    </recommendedName>
</protein>